<dbReference type="InterPro" id="IPR024163">
    <property type="entry name" value="Aerotolerance_reg_N"/>
</dbReference>
<feature type="transmembrane region" description="Helical" evidence="5">
    <location>
        <begin position="57"/>
        <end position="75"/>
    </location>
</feature>
<organism evidence="7 8">
    <name type="scientific">Porphyromonas macacae</name>
    <dbReference type="NCBI Taxonomy" id="28115"/>
    <lineage>
        <taxon>Bacteria</taxon>
        <taxon>Pseudomonadati</taxon>
        <taxon>Bacteroidota</taxon>
        <taxon>Bacteroidia</taxon>
        <taxon>Bacteroidales</taxon>
        <taxon>Porphyromonadaceae</taxon>
        <taxon>Porphyromonas</taxon>
    </lineage>
</organism>
<dbReference type="PANTHER" id="PTHR22550:SF5">
    <property type="entry name" value="LEUCINE ZIPPER PROTEIN 4"/>
    <property type="match status" value="1"/>
</dbReference>
<protein>
    <submittedName>
        <fullName evidence="7">Mg-chelatase subunit ChlD</fullName>
    </submittedName>
</protein>
<evidence type="ECO:0000313" key="8">
    <source>
        <dbReference type="Proteomes" id="UP000254263"/>
    </source>
</evidence>
<gene>
    <name evidence="7" type="ORF">NCTC13100_01785</name>
</gene>
<evidence type="ECO:0000256" key="2">
    <source>
        <dbReference type="ARBA" id="ARBA00022692"/>
    </source>
</evidence>
<dbReference type="Gene3D" id="3.40.50.410">
    <property type="entry name" value="von Willebrand factor, type A domain"/>
    <property type="match status" value="1"/>
</dbReference>
<keyword evidence="2 5" id="KW-0812">Transmembrane</keyword>
<evidence type="ECO:0000256" key="5">
    <source>
        <dbReference type="SAM" id="Phobius"/>
    </source>
</evidence>
<dbReference type="AlphaFoldDB" id="A0A379DKP6"/>
<dbReference type="InterPro" id="IPR002035">
    <property type="entry name" value="VWF_A"/>
</dbReference>
<keyword evidence="4 5" id="KW-0472">Membrane</keyword>
<feature type="domain" description="VWFA" evidence="6">
    <location>
        <begin position="93"/>
        <end position="287"/>
    </location>
</feature>
<keyword evidence="1" id="KW-1003">Cell membrane</keyword>
<dbReference type="RefSeq" id="WP_018359995.1">
    <property type="nucleotide sequence ID" value="NZ_JRFB01000011.1"/>
</dbReference>
<sequence length="346" mass="38668">MKLHFQNPEILYWLLIILPMIAIWYYAYYQRRKQQRRFAEVKMLRLLKPEASSKRRLYRGVLMITATFFLIIVLARPQIPGGPQVPEDQKGIEAMVCLDISNSMLSQDLAPDRLSFSKQILNRLFDEMAGNKVGLIVFAGNAYTQIPITTDLSAAKEMISGIDPEMLTAQGTSIGAAIQMASKAFSDNREIGKTIIVITDGENHEDDAVSKSKDAAREGIQVNVVGVGSPEGGPIPVNDGYMKDEEGKVVITKFNESMCNEIAQNGNGIVITGTNASAIANRLLKQLDKLPKANVSKSGISGYMELFDRFAKIALILLIVELFIEERKSRFLRKLNLFKDEKKEYK</sequence>
<evidence type="ECO:0000256" key="4">
    <source>
        <dbReference type="ARBA" id="ARBA00023136"/>
    </source>
</evidence>
<dbReference type="EMBL" id="UGTI01000001">
    <property type="protein sequence ID" value="SUB78603.1"/>
    <property type="molecule type" value="Genomic_DNA"/>
</dbReference>
<dbReference type="InterPro" id="IPR050768">
    <property type="entry name" value="UPF0353/GerABKA_families"/>
</dbReference>
<feature type="transmembrane region" description="Helical" evidence="5">
    <location>
        <begin position="12"/>
        <end position="29"/>
    </location>
</feature>
<dbReference type="Pfam" id="PF13519">
    <property type="entry name" value="VWA_2"/>
    <property type="match status" value="1"/>
</dbReference>
<dbReference type="InterPro" id="IPR036465">
    <property type="entry name" value="vWFA_dom_sf"/>
</dbReference>
<dbReference type="Pfam" id="PF07584">
    <property type="entry name" value="BatA"/>
    <property type="match status" value="1"/>
</dbReference>
<evidence type="ECO:0000259" key="6">
    <source>
        <dbReference type="PROSITE" id="PS50234"/>
    </source>
</evidence>
<dbReference type="SMART" id="SM00327">
    <property type="entry name" value="VWA"/>
    <property type="match status" value="1"/>
</dbReference>
<dbReference type="Proteomes" id="UP000254263">
    <property type="component" value="Unassembled WGS sequence"/>
</dbReference>
<name>A0A379DKP6_9PORP</name>
<evidence type="ECO:0000313" key="7">
    <source>
        <dbReference type="EMBL" id="SUB78603.1"/>
    </source>
</evidence>
<accession>A0A379DKP6</accession>
<dbReference type="SUPFAM" id="SSF53300">
    <property type="entry name" value="vWA-like"/>
    <property type="match status" value="1"/>
</dbReference>
<proteinExistence type="predicted"/>
<dbReference type="PROSITE" id="PS50234">
    <property type="entry name" value="VWFA"/>
    <property type="match status" value="1"/>
</dbReference>
<evidence type="ECO:0000256" key="3">
    <source>
        <dbReference type="ARBA" id="ARBA00022989"/>
    </source>
</evidence>
<reference evidence="7 8" key="1">
    <citation type="submission" date="2018-06" db="EMBL/GenBank/DDBJ databases">
        <authorList>
            <consortium name="Pathogen Informatics"/>
            <person name="Doyle S."/>
        </authorList>
    </citation>
    <scope>NUCLEOTIDE SEQUENCE [LARGE SCALE GENOMIC DNA]</scope>
    <source>
        <strain evidence="7 8">NCTC13100</strain>
    </source>
</reference>
<evidence type="ECO:0000256" key="1">
    <source>
        <dbReference type="ARBA" id="ARBA00022475"/>
    </source>
</evidence>
<dbReference type="PANTHER" id="PTHR22550">
    <property type="entry name" value="SPORE GERMINATION PROTEIN"/>
    <property type="match status" value="1"/>
</dbReference>
<keyword evidence="3 5" id="KW-1133">Transmembrane helix</keyword>